<sequence>MKSDGLMTTVQPAASAGATLRVIIAVGKFHGVMMAQTPTGSFRTRMRRSAVGEGMVAPPMRRASCANHFTKAAP</sequence>
<name>A0A7W6E9E9_9HYPH</name>
<dbReference type="Proteomes" id="UP000542776">
    <property type="component" value="Unassembled WGS sequence"/>
</dbReference>
<accession>A0A7W6E9E9</accession>
<evidence type="ECO:0000313" key="2">
    <source>
        <dbReference type="Proteomes" id="UP000542776"/>
    </source>
</evidence>
<reference evidence="1 2" key="1">
    <citation type="submission" date="2020-08" db="EMBL/GenBank/DDBJ databases">
        <title>Genomic Encyclopedia of Type Strains, Phase IV (KMG-IV): sequencing the most valuable type-strain genomes for metagenomic binning, comparative biology and taxonomic classification.</title>
        <authorList>
            <person name="Goeker M."/>
        </authorList>
    </citation>
    <scope>NUCLEOTIDE SEQUENCE [LARGE SCALE GENOMIC DNA]</scope>
    <source>
        <strain evidence="1 2">DSM 102238</strain>
    </source>
</reference>
<dbReference type="EMBL" id="JACIEK010000001">
    <property type="protein sequence ID" value="MBB3996714.1"/>
    <property type="molecule type" value="Genomic_DNA"/>
</dbReference>
<dbReference type="AlphaFoldDB" id="A0A7W6E9E9"/>
<comment type="caution">
    <text evidence="1">The sequence shown here is derived from an EMBL/GenBank/DDBJ whole genome shotgun (WGS) entry which is preliminary data.</text>
</comment>
<gene>
    <name evidence="1" type="ORF">GGR04_000535</name>
</gene>
<protein>
    <submittedName>
        <fullName evidence="1">Uncharacterized protein</fullName>
    </submittedName>
</protein>
<organism evidence="1 2">
    <name type="scientific">Aureimonas pseudogalii</name>
    <dbReference type="NCBI Taxonomy" id="1744844"/>
    <lineage>
        <taxon>Bacteria</taxon>
        <taxon>Pseudomonadati</taxon>
        <taxon>Pseudomonadota</taxon>
        <taxon>Alphaproteobacteria</taxon>
        <taxon>Hyphomicrobiales</taxon>
        <taxon>Aurantimonadaceae</taxon>
        <taxon>Aureimonas</taxon>
    </lineage>
</organism>
<evidence type="ECO:0000313" key="1">
    <source>
        <dbReference type="EMBL" id="MBB3996714.1"/>
    </source>
</evidence>
<proteinExistence type="predicted"/>
<keyword evidence="2" id="KW-1185">Reference proteome</keyword>